<dbReference type="AlphaFoldDB" id="A0A291QRY4"/>
<dbReference type="GO" id="GO:0004252">
    <property type="term" value="F:serine-type endopeptidase activity"/>
    <property type="evidence" value="ECO:0007669"/>
    <property type="project" value="InterPro"/>
</dbReference>
<dbReference type="InterPro" id="IPR046483">
    <property type="entry name" value="DUF6576"/>
</dbReference>
<feature type="transmembrane region" description="Helical" evidence="5">
    <location>
        <begin position="146"/>
        <end position="164"/>
    </location>
</feature>
<sequence>MQLVDSEKSSRLSLGEEKNMVTQLLLINITVFIFLFFTWVIFRIENYTDQDFNSSLFDKIVFQSDPEQLIWHPWTIITAMFTHIGVFQAFSNFLWLWFFGSTVQHAVGHQKIVPMYVFAGWAGYLVFMLGFFGLQLGGLRATGLNVFGAWAPVTAFAVASIMLAPKHRIFTSLKGGGIPVWLIGLLYFVLVIAANYNVNGNHHYEIYFYLAGGAIMGAIYAAQLKKGRDIGAWLDKLLFNIGHLFHPKEQRVRQEYTSTQYLAKERVFYKQDTVPYQKVGTVSENKLNEILDKINETGMESLTEEEKLTLERASKSKE</sequence>
<feature type="domain" description="DUF6576" evidence="7">
    <location>
        <begin position="284"/>
        <end position="316"/>
    </location>
</feature>
<evidence type="ECO:0000256" key="4">
    <source>
        <dbReference type="ARBA" id="ARBA00023136"/>
    </source>
</evidence>
<dbReference type="Gene3D" id="1.20.1540.10">
    <property type="entry name" value="Rhomboid-like"/>
    <property type="match status" value="1"/>
</dbReference>
<feature type="transmembrane region" description="Helical" evidence="5">
    <location>
        <begin position="74"/>
        <end position="100"/>
    </location>
</feature>
<dbReference type="PANTHER" id="PTHR43066:SF11">
    <property type="entry name" value="PEPTIDASE S54 RHOMBOID DOMAIN-CONTAINING PROTEIN"/>
    <property type="match status" value="1"/>
</dbReference>
<feature type="transmembrane region" description="Helical" evidence="5">
    <location>
        <begin position="206"/>
        <end position="224"/>
    </location>
</feature>
<organism evidence="8 9">
    <name type="scientific">Chitinophaga caeni</name>
    <dbReference type="NCBI Taxonomy" id="2029983"/>
    <lineage>
        <taxon>Bacteria</taxon>
        <taxon>Pseudomonadati</taxon>
        <taxon>Bacteroidota</taxon>
        <taxon>Chitinophagia</taxon>
        <taxon>Chitinophagales</taxon>
        <taxon>Chitinophagaceae</taxon>
        <taxon>Chitinophaga</taxon>
    </lineage>
</organism>
<dbReference type="InterPro" id="IPR022764">
    <property type="entry name" value="Peptidase_S54_rhomboid_dom"/>
</dbReference>
<feature type="domain" description="Peptidase S54 rhomboid" evidence="6">
    <location>
        <begin position="72"/>
        <end position="222"/>
    </location>
</feature>
<evidence type="ECO:0000313" key="8">
    <source>
        <dbReference type="EMBL" id="ATL46720.1"/>
    </source>
</evidence>
<dbReference type="KEGG" id="cbae:COR50_05725"/>
<accession>A0A291QRY4</accession>
<evidence type="ECO:0000313" key="9">
    <source>
        <dbReference type="Proteomes" id="UP000220133"/>
    </source>
</evidence>
<dbReference type="GO" id="GO:0016020">
    <property type="term" value="C:membrane"/>
    <property type="evidence" value="ECO:0007669"/>
    <property type="project" value="UniProtKB-SubCell"/>
</dbReference>
<evidence type="ECO:0000256" key="3">
    <source>
        <dbReference type="ARBA" id="ARBA00022989"/>
    </source>
</evidence>
<evidence type="ECO:0000256" key="2">
    <source>
        <dbReference type="ARBA" id="ARBA00022692"/>
    </source>
</evidence>
<protein>
    <submittedName>
        <fullName evidence="8">Uncharacterized protein</fullName>
    </submittedName>
</protein>
<dbReference type="PANTHER" id="PTHR43066">
    <property type="entry name" value="RHOMBOID-RELATED PROTEIN"/>
    <property type="match status" value="1"/>
</dbReference>
<comment type="subcellular location">
    <subcellularLocation>
        <location evidence="1">Membrane</location>
        <topology evidence="1">Multi-pass membrane protein</topology>
    </subcellularLocation>
</comment>
<dbReference type="InterPro" id="IPR035952">
    <property type="entry name" value="Rhomboid-like_sf"/>
</dbReference>
<name>A0A291QRY4_9BACT</name>
<gene>
    <name evidence="8" type="ORF">COR50_05725</name>
</gene>
<keyword evidence="3 5" id="KW-1133">Transmembrane helix</keyword>
<dbReference type="RefSeq" id="WP_098193107.1">
    <property type="nucleotide sequence ID" value="NZ_CP023777.1"/>
</dbReference>
<keyword evidence="4 5" id="KW-0472">Membrane</keyword>
<feature type="transmembrane region" description="Helical" evidence="5">
    <location>
        <begin position="21"/>
        <end position="42"/>
    </location>
</feature>
<evidence type="ECO:0000259" key="7">
    <source>
        <dbReference type="Pfam" id="PF20216"/>
    </source>
</evidence>
<evidence type="ECO:0000259" key="6">
    <source>
        <dbReference type="Pfam" id="PF01694"/>
    </source>
</evidence>
<dbReference type="Proteomes" id="UP000220133">
    <property type="component" value="Chromosome"/>
</dbReference>
<keyword evidence="2 5" id="KW-0812">Transmembrane</keyword>
<feature type="transmembrane region" description="Helical" evidence="5">
    <location>
        <begin position="176"/>
        <end position="194"/>
    </location>
</feature>
<dbReference type="OrthoDB" id="680602at2"/>
<dbReference type="Pfam" id="PF20216">
    <property type="entry name" value="DUF6576"/>
    <property type="match status" value="1"/>
</dbReference>
<feature type="transmembrane region" description="Helical" evidence="5">
    <location>
        <begin position="112"/>
        <end position="134"/>
    </location>
</feature>
<evidence type="ECO:0000256" key="1">
    <source>
        <dbReference type="ARBA" id="ARBA00004141"/>
    </source>
</evidence>
<dbReference type="SUPFAM" id="SSF144091">
    <property type="entry name" value="Rhomboid-like"/>
    <property type="match status" value="1"/>
</dbReference>
<dbReference type="Pfam" id="PF01694">
    <property type="entry name" value="Rhomboid"/>
    <property type="match status" value="1"/>
</dbReference>
<proteinExistence type="predicted"/>
<evidence type="ECO:0000256" key="5">
    <source>
        <dbReference type="SAM" id="Phobius"/>
    </source>
</evidence>
<reference evidence="8 9" key="1">
    <citation type="submission" date="2017-10" db="EMBL/GenBank/DDBJ databases">
        <title>Paenichitinophaga pekingensis gen. nov., sp. nov., isolated from activated sludge.</title>
        <authorList>
            <person name="Jin D."/>
            <person name="Kong X."/>
            <person name="Deng Y."/>
            <person name="Bai Z."/>
        </authorList>
    </citation>
    <scope>NUCLEOTIDE SEQUENCE [LARGE SCALE GENOMIC DNA]</scope>
    <source>
        <strain evidence="8 9">13</strain>
    </source>
</reference>
<dbReference type="EMBL" id="CP023777">
    <property type="protein sequence ID" value="ATL46720.1"/>
    <property type="molecule type" value="Genomic_DNA"/>
</dbReference>
<keyword evidence="9" id="KW-1185">Reference proteome</keyword>